<organism evidence="2 3">
    <name type="scientific">Ceraceosorus bombacis</name>
    <dbReference type="NCBI Taxonomy" id="401625"/>
    <lineage>
        <taxon>Eukaryota</taxon>
        <taxon>Fungi</taxon>
        <taxon>Dikarya</taxon>
        <taxon>Basidiomycota</taxon>
        <taxon>Ustilaginomycotina</taxon>
        <taxon>Exobasidiomycetes</taxon>
        <taxon>Ceraceosorales</taxon>
        <taxon>Ceraceosoraceae</taxon>
        <taxon>Ceraceosorus</taxon>
    </lineage>
</organism>
<reference evidence="2 3" key="1">
    <citation type="submission" date="2014-09" db="EMBL/GenBank/DDBJ databases">
        <authorList>
            <person name="Magalhaes I.L.F."/>
            <person name="Oliveira U."/>
            <person name="Santos F.R."/>
            <person name="Vidigal T.H.D.A."/>
            <person name="Brescovit A.D."/>
            <person name="Santos A.J."/>
        </authorList>
    </citation>
    <scope>NUCLEOTIDE SEQUENCE [LARGE SCALE GENOMIC DNA]</scope>
</reference>
<keyword evidence="3" id="KW-1185">Reference proteome</keyword>
<proteinExistence type="predicted"/>
<feature type="region of interest" description="Disordered" evidence="1">
    <location>
        <begin position="1"/>
        <end position="21"/>
    </location>
</feature>
<name>A0A0P1BCI1_9BASI</name>
<dbReference type="AlphaFoldDB" id="A0A0P1BCI1"/>
<protein>
    <submittedName>
        <fullName evidence="2">Uncharacterized protein</fullName>
    </submittedName>
</protein>
<dbReference type="EMBL" id="CCYA01000230">
    <property type="protein sequence ID" value="CEH13796.1"/>
    <property type="molecule type" value="Genomic_DNA"/>
</dbReference>
<sequence>MRSCNTSPCRRSPRRPPTPTLPHPLICAFSLRLRQIQPSFHIMSVHHSASQLELTDHSRMHIFLNARMPARRVTLRHSSLIFDAVGD</sequence>
<evidence type="ECO:0000313" key="2">
    <source>
        <dbReference type="EMBL" id="CEH13796.1"/>
    </source>
</evidence>
<evidence type="ECO:0000313" key="3">
    <source>
        <dbReference type="Proteomes" id="UP000054845"/>
    </source>
</evidence>
<evidence type="ECO:0000256" key="1">
    <source>
        <dbReference type="SAM" id="MobiDB-lite"/>
    </source>
</evidence>
<dbReference type="Proteomes" id="UP000054845">
    <property type="component" value="Unassembled WGS sequence"/>
</dbReference>
<accession>A0A0P1BCI1</accession>
<feature type="compositionally biased region" description="Low complexity" evidence="1">
    <location>
        <begin position="1"/>
        <end position="10"/>
    </location>
</feature>